<reference evidence="1 2" key="1">
    <citation type="submission" date="2018-05" db="EMBL/GenBank/DDBJ databases">
        <title>Genomic Encyclopedia of Type Strains, Phase IV (KMG-IV): sequencing the most valuable type-strain genomes for metagenomic binning, comparative biology and taxonomic classification.</title>
        <authorList>
            <person name="Goeker M."/>
        </authorList>
    </citation>
    <scope>NUCLEOTIDE SEQUENCE [LARGE SCALE GENOMIC DNA]</scope>
    <source>
        <strain evidence="1 2">DSM 26006</strain>
    </source>
</reference>
<evidence type="ECO:0000313" key="1">
    <source>
        <dbReference type="EMBL" id="PWW48979.1"/>
    </source>
</evidence>
<accession>A0A317RGE0</accession>
<dbReference type="EMBL" id="QGUB01000001">
    <property type="protein sequence ID" value="PWW48979.1"/>
    <property type="molecule type" value="Genomic_DNA"/>
</dbReference>
<comment type="caution">
    <text evidence="1">The sequence shown here is derived from an EMBL/GenBank/DDBJ whole genome shotgun (WGS) entry which is preliminary data.</text>
</comment>
<dbReference type="InterPro" id="IPR043131">
    <property type="entry name" value="BCAT-like_N"/>
</dbReference>
<proteinExistence type="predicted"/>
<sequence length="88" mass="9876">MLRMNPTPTDFSQGAAYVRGQYVPIDQAAVPITDWGFLRSDAAYDVVTVWDGVPIGGGQVGPITRRLVETYWAWHRDGRYSTPVRYAD</sequence>
<dbReference type="InterPro" id="IPR036038">
    <property type="entry name" value="Aminotransferase-like"/>
</dbReference>
<protein>
    <submittedName>
        <fullName evidence="1">Uncharacterized protein</fullName>
    </submittedName>
</protein>
<evidence type="ECO:0000313" key="2">
    <source>
        <dbReference type="Proteomes" id="UP000246483"/>
    </source>
</evidence>
<keyword evidence="2" id="KW-1185">Reference proteome</keyword>
<dbReference type="SUPFAM" id="SSF56752">
    <property type="entry name" value="D-aminoacid aminotransferase-like PLP-dependent enzymes"/>
    <property type="match status" value="1"/>
</dbReference>
<dbReference type="GO" id="GO:0003824">
    <property type="term" value="F:catalytic activity"/>
    <property type="evidence" value="ECO:0007669"/>
    <property type="project" value="InterPro"/>
</dbReference>
<organism evidence="1 2">
    <name type="scientific">Melaminivora alkalimesophila</name>
    <dbReference type="NCBI Taxonomy" id="1165852"/>
    <lineage>
        <taxon>Bacteria</taxon>
        <taxon>Pseudomonadati</taxon>
        <taxon>Pseudomonadota</taxon>
        <taxon>Betaproteobacteria</taxon>
        <taxon>Burkholderiales</taxon>
        <taxon>Comamonadaceae</taxon>
        <taxon>Melaminivora</taxon>
    </lineage>
</organism>
<dbReference type="AlphaFoldDB" id="A0A317RGE0"/>
<name>A0A317RGE0_9BURK</name>
<dbReference type="Gene3D" id="3.30.470.10">
    <property type="match status" value="1"/>
</dbReference>
<gene>
    <name evidence="1" type="ORF">DFR36_101490</name>
</gene>
<dbReference type="Proteomes" id="UP000246483">
    <property type="component" value="Unassembled WGS sequence"/>
</dbReference>